<dbReference type="AlphaFoldDB" id="A0A6U2NIM3"/>
<feature type="domain" description="SAP" evidence="2">
    <location>
        <begin position="398"/>
        <end position="434"/>
    </location>
</feature>
<evidence type="ECO:0000313" key="3">
    <source>
        <dbReference type="EMBL" id="CAD9573943.1"/>
    </source>
</evidence>
<organism evidence="4">
    <name type="scientific">Leptocylindrus danicus</name>
    <dbReference type="NCBI Taxonomy" id="163516"/>
    <lineage>
        <taxon>Eukaryota</taxon>
        <taxon>Sar</taxon>
        <taxon>Stramenopiles</taxon>
        <taxon>Ochrophyta</taxon>
        <taxon>Bacillariophyta</taxon>
        <taxon>Coscinodiscophyceae</taxon>
        <taxon>Chaetocerotophycidae</taxon>
        <taxon>Leptocylindrales</taxon>
        <taxon>Leptocylindraceae</taxon>
        <taxon>Leptocylindrus</taxon>
    </lineage>
</organism>
<dbReference type="SUPFAM" id="SSF48452">
    <property type="entry name" value="TPR-like"/>
    <property type="match status" value="1"/>
</dbReference>
<dbReference type="Gene3D" id="1.10.720.30">
    <property type="entry name" value="SAP domain"/>
    <property type="match status" value="1"/>
</dbReference>
<protein>
    <recommendedName>
        <fullName evidence="2">SAP domain-containing protein</fullName>
    </recommendedName>
</protein>
<name>A0A6U2NIM3_9STRA</name>
<dbReference type="InterPro" id="IPR036361">
    <property type="entry name" value="SAP_dom_sf"/>
</dbReference>
<reference evidence="4" key="1">
    <citation type="submission" date="2021-01" db="EMBL/GenBank/DDBJ databases">
        <authorList>
            <person name="Corre E."/>
            <person name="Pelletier E."/>
            <person name="Niang G."/>
            <person name="Scheremetjew M."/>
            <person name="Finn R."/>
            <person name="Kale V."/>
            <person name="Holt S."/>
            <person name="Cochrane G."/>
            <person name="Meng A."/>
            <person name="Brown T."/>
            <person name="Cohen L."/>
        </authorList>
    </citation>
    <scope>NUCLEOTIDE SEQUENCE</scope>
    <source>
        <strain evidence="4">B650</strain>
    </source>
</reference>
<evidence type="ECO:0000259" key="2">
    <source>
        <dbReference type="Pfam" id="PF02037"/>
    </source>
</evidence>
<evidence type="ECO:0000313" key="4">
    <source>
        <dbReference type="EMBL" id="CAD9573949.1"/>
    </source>
</evidence>
<feature type="compositionally biased region" description="Basic residues" evidence="1">
    <location>
        <begin position="223"/>
        <end position="233"/>
    </location>
</feature>
<proteinExistence type="predicted"/>
<sequence length="446" mass="49978">MKCRRKMHGAIACGACLLLQGVMVCSFTTTATIAMPNPLQQTMKRSTSHIVTQLNISSGAAGDGEMNQKKPYLTTAEQEQRAEERRRLERRSDVVIGKTSALEGSKDFEIDISSTEKMYVENSDDVEREVFQQSDRGLKALRMGDLEEAKVAFDRVFAMKPSAYLWQAGLVLFYLGDVFKAAECFAKNALLYEKKFGEPASEERIWRDASELHLRTSLTKKKWKSQKDKKKKKKDEVSAEVGDDEALSSLPDAISPEIPPGKNLPKETRKVVRIARELFAASVGHDHSRVILSRAKLRCIIAKPGLDRLRWKPRAWFFLGLHYDSIGKTVKAIECMKEAVLLSGGGGNADNEDIVNRLPLLHMSERNWFNDDEVVPYEMPALDLNGSTNFVTASIKDDVSDLSVVELRAECKKRGMPSNNEVKAALQEKLLNYLVTEAATDPEFTL</sequence>
<dbReference type="EMBL" id="HBGY01013027">
    <property type="protein sequence ID" value="CAD9573949.1"/>
    <property type="molecule type" value="Transcribed_RNA"/>
</dbReference>
<dbReference type="InterPro" id="IPR011990">
    <property type="entry name" value="TPR-like_helical_dom_sf"/>
</dbReference>
<dbReference type="Pfam" id="PF02037">
    <property type="entry name" value="SAP"/>
    <property type="match status" value="1"/>
</dbReference>
<dbReference type="Gene3D" id="1.25.40.10">
    <property type="entry name" value="Tetratricopeptide repeat domain"/>
    <property type="match status" value="1"/>
</dbReference>
<feature type="region of interest" description="Disordered" evidence="1">
    <location>
        <begin position="223"/>
        <end position="244"/>
    </location>
</feature>
<feature type="region of interest" description="Disordered" evidence="1">
    <location>
        <begin position="57"/>
        <end position="86"/>
    </location>
</feature>
<gene>
    <name evidence="3" type="ORF">LDAN0321_LOCUS8333</name>
    <name evidence="4" type="ORF">LDAN0321_LOCUS8335</name>
</gene>
<accession>A0A6U2NIM3</accession>
<evidence type="ECO:0000256" key="1">
    <source>
        <dbReference type="SAM" id="MobiDB-lite"/>
    </source>
</evidence>
<dbReference type="EMBL" id="HBGY01013025">
    <property type="protein sequence ID" value="CAD9573943.1"/>
    <property type="molecule type" value="Transcribed_RNA"/>
</dbReference>
<dbReference type="InterPro" id="IPR003034">
    <property type="entry name" value="SAP_dom"/>
</dbReference>